<feature type="domain" description="Pleckstrin homology" evidence="1">
    <location>
        <begin position="2"/>
        <end position="54"/>
    </location>
</feature>
<dbReference type="EMBL" id="FR904623">
    <property type="protein sequence ID" value="CDQ68338.1"/>
    <property type="molecule type" value="Genomic_DNA"/>
</dbReference>
<name>A0A060WLR7_ONCMY</name>
<accession>A0A060WLR7</accession>
<dbReference type="InterPro" id="IPR057971">
    <property type="entry name" value="PKHA4-7_TBCA"/>
</dbReference>
<evidence type="ECO:0000313" key="2">
    <source>
        <dbReference type="EMBL" id="CDQ68338.1"/>
    </source>
</evidence>
<dbReference type="Proteomes" id="UP000193380">
    <property type="component" value="Unassembled WGS sequence"/>
</dbReference>
<dbReference type="PaxDb" id="8022-A0A060WLR7"/>
<dbReference type="Pfam" id="PF25541">
    <property type="entry name" value="TBCA_PH"/>
    <property type="match status" value="1"/>
</dbReference>
<sequence length="111" mass="13009">MTRLQLDEWRRQGINGQEEALTQKALLQEELVTIRARICDVSLEMERLWSQYEREWRVSYLCFAHTSSTSVISGFHKYRLLSFITLHRLSCALTTFILNNVLELNLGNCNS</sequence>
<proteinExistence type="predicted"/>
<organism evidence="2 3">
    <name type="scientific">Oncorhynchus mykiss</name>
    <name type="common">Rainbow trout</name>
    <name type="synonym">Salmo gairdneri</name>
    <dbReference type="NCBI Taxonomy" id="8022"/>
    <lineage>
        <taxon>Eukaryota</taxon>
        <taxon>Metazoa</taxon>
        <taxon>Chordata</taxon>
        <taxon>Craniata</taxon>
        <taxon>Vertebrata</taxon>
        <taxon>Euteleostomi</taxon>
        <taxon>Actinopterygii</taxon>
        <taxon>Neopterygii</taxon>
        <taxon>Teleostei</taxon>
        <taxon>Protacanthopterygii</taxon>
        <taxon>Salmoniformes</taxon>
        <taxon>Salmonidae</taxon>
        <taxon>Salmoninae</taxon>
        <taxon>Oncorhynchus</taxon>
    </lineage>
</organism>
<evidence type="ECO:0000313" key="3">
    <source>
        <dbReference type="Proteomes" id="UP000193380"/>
    </source>
</evidence>
<dbReference type="STRING" id="8022.A0A060WLR7"/>
<evidence type="ECO:0000259" key="1">
    <source>
        <dbReference type="Pfam" id="PF25541"/>
    </source>
</evidence>
<gene>
    <name evidence="2" type="ORF">GSONMT00007522001</name>
</gene>
<dbReference type="AlphaFoldDB" id="A0A060WLR7"/>
<reference evidence="2" key="1">
    <citation type="journal article" date="2014" name="Nat. Commun.">
        <title>The rainbow trout genome provides novel insights into evolution after whole-genome duplication in vertebrates.</title>
        <authorList>
            <person name="Berthelot C."/>
            <person name="Brunet F."/>
            <person name="Chalopin D."/>
            <person name="Juanchich A."/>
            <person name="Bernard M."/>
            <person name="Noel B."/>
            <person name="Bento P."/>
            <person name="Da Silva C."/>
            <person name="Labadie K."/>
            <person name="Alberti A."/>
            <person name="Aury J.M."/>
            <person name="Louis A."/>
            <person name="Dehais P."/>
            <person name="Bardou P."/>
            <person name="Montfort J."/>
            <person name="Klopp C."/>
            <person name="Cabau C."/>
            <person name="Gaspin C."/>
            <person name="Thorgaard G.H."/>
            <person name="Boussaha M."/>
            <person name="Quillet E."/>
            <person name="Guyomard R."/>
            <person name="Galiana D."/>
            <person name="Bobe J."/>
            <person name="Volff J.N."/>
            <person name="Genet C."/>
            <person name="Wincker P."/>
            <person name="Jaillon O."/>
            <person name="Roest Crollius H."/>
            <person name="Guiguen Y."/>
        </authorList>
    </citation>
    <scope>NUCLEOTIDE SEQUENCE [LARGE SCALE GENOMIC DNA]</scope>
</reference>
<reference evidence="2" key="2">
    <citation type="submission" date="2014-03" db="EMBL/GenBank/DDBJ databases">
        <authorList>
            <person name="Genoscope - CEA"/>
        </authorList>
    </citation>
    <scope>NUCLEOTIDE SEQUENCE</scope>
</reference>
<protein>
    <recommendedName>
        <fullName evidence="1">Pleckstrin homology domain-containing protein</fullName>
    </recommendedName>
</protein>